<dbReference type="PROSITE" id="PS50801">
    <property type="entry name" value="STAS"/>
    <property type="match status" value="1"/>
</dbReference>
<proteinExistence type="predicted"/>
<sequence length="115" mass="13238">MKLRIPMHLYIRNQNSINKRIEIMALKITKQNRTFLVEGTLNATTAMSFQNHLEAVLNTYETLTIDIEMVTEIDTNGMKALRALYSNALIYNRPFYIVGTGCKEIYDDLTFTNVA</sequence>
<dbReference type="SUPFAM" id="SSF52091">
    <property type="entry name" value="SpoIIaa-like"/>
    <property type="match status" value="1"/>
</dbReference>
<comment type="caution">
    <text evidence="2">The sequence shown here is derived from an EMBL/GenBank/DDBJ whole genome shotgun (WGS) entry which is preliminary data.</text>
</comment>
<accession>A0ABU7XZ56</accession>
<reference evidence="2 3" key="1">
    <citation type="submission" date="2022-09" db="EMBL/GenBank/DDBJ databases">
        <title>Genome sequencing of Flavivirga sp. MEBiC05379.</title>
        <authorList>
            <person name="Oh H.-M."/>
            <person name="Kwon K.K."/>
            <person name="Park M.J."/>
            <person name="Yang S.-H."/>
        </authorList>
    </citation>
    <scope>NUCLEOTIDE SEQUENCE [LARGE SCALE GENOMIC DNA]</scope>
    <source>
        <strain evidence="2 3">MEBiC05379</strain>
    </source>
</reference>
<dbReference type="Gene3D" id="3.30.750.24">
    <property type="entry name" value="STAS domain"/>
    <property type="match status" value="1"/>
</dbReference>
<evidence type="ECO:0000313" key="2">
    <source>
        <dbReference type="EMBL" id="MEF3836015.1"/>
    </source>
</evidence>
<feature type="domain" description="STAS" evidence="1">
    <location>
        <begin position="35"/>
        <end position="115"/>
    </location>
</feature>
<gene>
    <name evidence="2" type="ORF">N1F79_23025</name>
</gene>
<evidence type="ECO:0000313" key="3">
    <source>
        <dbReference type="Proteomes" id="UP001337305"/>
    </source>
</evidence>
<protein>
    <submittedName>
        <fullName evidence="2">STAS domain-containing protein</fullName>
    </submittedName>
</protein>
<keyword evidence="3" id="KW-1185">Reference proteome</keyword>
<dbReference type="EMBL" id="JAODOP010000004">
    <property type="protein sequence ID" value="MEF3836015.1"/>
    <property type="molecule type" value="Genomic_DNA"/>
</dbReference>
<evidence type="ECO:0000259" key="1">
    <source>
        <dbReference type="PROSITE" id="PS50801"/>
    </source>
</evidence>
<organism evidence="2 3">
    <name type="scientific">Flavivirga spongiicola</name>
    <dbReference type="NCBI Taxonomy" id="421621"/>
    <lineage>
        <taxon>Bacteria</taxon>
        <taxon>Pseudomonadati</taxon>
        <taxon>Bacteroidota</taxon>
        <taxon>Flavobacteriia</taxon>
        <taxon>Flavobacteriales</taxon>
        <taxon>Flavobacteriaceae</taxon>
        <taxon>Flavivirga</taxon>
    </lineage>
</organism>
<dbReference type="Pfam" id="PF01740">
    <property type="entry name" value="STAS"/>
    <property type="match status" value="1"/>
</dbReference>
<dbReference type="Proteomes" id="UP001337305">
    <property type="component" value="Unassembled WGS sequence"/>
</dbReference>
<dbReference type="InterPro" id="IPR036513">
    <property type="entry name" value="STAS_dom_sf"/>
</dbReference>
<name>A0ABU7XZ56_9FLAO</name>
<dbReference type="InterPro" id="IPR002645">
    <property type="entry name" value="STAS_dom"/>
</dbReference>